<reference evidence="2" key="2">
    <citation type="submission" date="2023-07" db="EMBL/GenBank/DDBJ databases">
        <authorList>
            <consortium name="Lawrence Berkeley National Laboratory"/>
            <person name="Haridas S."/>
            <person name="Hensen N."/>
            <person name="Bonometti L."/>
            <person name="Westerberg I."/>
            <person name="Brannstrom I.O."/>
            <person name="Guillou S."/>
            <person name="Cros-Aarteil S."/>
            <person name="Calhoun S."/>
            <person name="Kuo A."/>
            <person name="Mondo S."/>
            <person name="Pangilinan J."/>
            <person name="Riley R."/>
            <person name="LaButti K."/>
            <person name="Andreopoulos B."/>
            <person name="Lipzen A."/>
            <person name="Chen C."/>
            <person name="Yanf M."/>
            <person name="Daum C."/>
            <person name="Ng V."/>
            <person name="Clum A."/>
            <person name="Steindorff A."/>
            <person name="Ohm R."/>
            <person name="Martin F."/>
            <person name="Silar P."/>
            <person name="Natvig D."/>
            <person name="Lalanne C."/>
            <person name="Gautier V."/>
            <person name="Ament-velasquez S.L."/>
            <person name="Kruys A."/>
            <person name="Hutchinson M.I."/>
            <person name="Powell A.J."/>
            <person name="Barry K."/>
            <person name="Miller A.N."/>
            <person name="Grigoriev I.V."/>
            <person name="Debuchy R."/>
            <person name="Gladieux P."/>
            <person name="Thoren M.H."/>
            <person name="Johannesson H."/>
        </authorList>
    </citation>
    <scope>NUCLEOTIDE SEQUENCE</scope>
    <source>
        <strain evidence="2">FGSC 1904</strain>
    </source>
</reference>
<proteinExistence type="predicted"/>
<reference evidence="2" key="1">
    <citation type="journal article" date="2023" name="Mol. Phylogenet. Evol.">
        <title>Genome-scale phylogeny and comparative genomics of the fungal order Sordariales.</title>
        <authorList>
            <person name="Hensen N."/>
            <person name="Bonometti L."/>
            <person name="Westerberg I."/>
            <person name="Brannstrom I.O."/>
            <person name="Guillou S."/>
            <person name="Cros-Aarteil S."/>
            <person name="Calhoun S."/>
            <person name="Haridas S."/>
            <person name="Kuo A."/>
            <person name="Mondo S."/>
            <person name="Pangilinan J."/>
            <person name="Riley R."/>
            <person name="LaButti K."/>
            <person name="Andreopoulos B."/>
            <person name="Lipzen A."/>
            <person name="Chen C."/>
            <person name="Yan M."/>
            <person name="Daum C."/>
            <person name="Ng V."/>
            <person name="Clum A."/>
            <person name="Steindorff A."/>
            <person name="Ohm R.A."/>
            <person name="Martin F."/>
            <person name="Silar P."/>
            <person name="Natvig D.O."/>
            <person name="Lalanne C."/>
            <person name="Gautier V."/>
            <person name="Ament-Velasquez S.L."/>
            <person name="Kruys A."/>
            <person name="Hutchinson M.I."/>
            <person name="Powell A.J."/>
            <person name="Barry K."/>
            <person name="Miller A.N."/>
            <person name="Grigoriev I.V."/>
            <person name="Debuchy R."/>
            <person name="Gladieux P."/>
            <person name="Hiltunen Thoren M."/>
            <person name="Johannesson H."/>
        </authorList>
    </citation>
    <scope>NUCLEOTIDE SEQUENCE</scope>
    <source>
        <strain evidence="2">FGSC 1904</strain>
    </source>
</reference>
<keyword evidence="3" id="KW-1185">Reference proteome</keyword>
<protein>
    <submittedName>
        <fullName evidence="2">Uncharacterized protein</fullName>
    </submittedName>
</protein>
<dbReference type="Proteomes" id="UP001281003">
    <property type="component" value="Unassembled WGS sequence"/>
</dbReference>
<feature type="region of interest" description="Disordered" evidence="1">
    <location>
        <begin position="205"/>
        <end position="247"/>
    </location>
</feature>
<organism evidence="2 3">
    <name type="scientific">Sordaria brevicollis</name>
    <dbReference type="NCBI Taxonomy" id="83679"/>
    <lineage>
        <taxon>Eukaryota</taxon>
        <taxon>Fungi</taxon>
        <taxon>Dikarya</taxon>
        <taxon>Ascomycota</taxon>
        <taxon>Pezizomycotina</taxon>
        <taxon>Sordariomycetes</taxon>
        <taxon>Sordariomycetidae</taxon>
        <taxon>Sordariales</taxon>
        <taxon>Sordariaceae</taxon>
        <taxon>Sordaria</taxon>
    </lineage>
</organism>
<name>A0AAE0PGJ8_SORBR</name>
<evidence type="ECO:0000256" key="1">
    <source>
        <dbReference type="SAM" id="MobiDB-lite"/>
    </source>
</evidence>
<dbReference type="EMBL" id="JAUTDP010000004">
    <property type="protein sequence ID" value="KAK3399588.1"/>
    <property type="molecule type" value="Genomic_DNA"/>
</dbReference>
<evidence type="ECO:0000313" key="2">
    <source>
        <dbReference type="EMBL" id="KAK3399588.1"/>
    </source>
</evidence>
<dbReference type="AlphaFoldDB" id="A0AAE0PGJ8"/>
<evidence type="ECO:0000313" key="3">
    <source>
        <dbReference type="Proteomes" id="UP001281003"/>
    </source>
</evidence>
<gene>
    <name evidence="2" type="ORF">B0T20DRAFT_165848</name>
</gene>
<sequence length="247" mass="27767">MGGDVVHCDIHLRGLAVVVAWNDHDHHMRHTELDIDLHLDTANNQALFTLGRSVLGQDLRRPINLFLFIYPESIESLEFEADVRLPTSAILDHQPPAILDHQPHQRFGCLRFVTSRSLDFIGPQDPPLEEFRDVFHTMNALSLVLNFNIYFNMSPIQPELLRQISSFPSLFSPTNRRLETDVRRADLRTLYGGLGGRRINTVLSPASSALPGNGTEEEVTTAEKAANVGLQRPAHTSTPPGRKRQSR</sequence>
<comment type="caution">
    <text evidence="2">The sequence shown here is derived from an EMBL/GenBank/DDBJ whole genome shotgun (WGS) entry which is preliminary data.</text>
</comment>
<accession>A0AAE0PGJ8</accession>